<dbReference type="OrthoDB" id="43793at2157"/>
<protein>
    <recommendedName>
        <fullName evidence="1">NurA domain-containing protein</fullName>
    </recommendedName>
</protein>
<dbReference type="eggNOG" id="arCOG00287">
    <property type="taxonomic scope" value="Archaea"/>
</dbReference>
<dbReference type="KEGG" id="mcn:Mcup_1156"/>
<evidence type="ECO:0000313" key="3">
    <source>
        <dbReference type="Proteomes" id="UP000007812"/>
    </source>
</evidence>
<dbReference type="Proteomes" id="UP000007812">
    <property type="component" value="Chromosome"/>
</dbReference>
<sequence length="335" mass="37477">MEGHEFIRELFFTLSKVKGRSPFLGVSQESPSEAGSLTVEGELESCDPLLKFSYLDSSAKTVSVRGANVYIASLYGNMEGKHFTIPAQAEFPFVAIKGSEDVVKEIKSSPISNLVRTENVNGVPYDENYKDDNILDELRISLENYFINRAGITIVDGPVYPGPYLPLVGEPYASAFERLIKERKKDSLIGIVKRLNFSRKLMRVDGLWKLGGNPTDDVVVMELGKGRTSYITPVFREELPLSDSKLERFMVYVKVRDSVFRVESQDRGLLCRGVSTALRDVSYRGIPTFIEVADRLARKLSASAFILSFSYAKSLIGVTYDDWNTFTLANLEVSN</sequence>
<name>F4G363_METCR</name>
<organism evidence="2 3">
    <name type="scientific">Metallosphaera cuprina (strain Ar-4)</name>
    <dbReference type="NCBI Taxonomy" id="1006006"/>
    <lineage>
        <taxon>Archaea</taxon>
        <taxon>Thermoproteota</taxon>
        <taxon>Thermoprotei</taxon>
        <taxon>Sulfolobales</taxon>
        <taxon>Sulfolobaceae</taxon>
        <taxon>Metallosphaera</taxon>
    </lineage>
</organism>
<evidence type="ECO:0000259" key="1">
    <source>
        <dbReference type="SMART" id="SM00933"/>
    </source>
</evidence>
<proteinExistence type="predicted"/>
<dbReference type="GeneID" id="10493347"/>
<dbReference type="HOGENOM" id="CLU_827970_0_0_2"/>
<evidence type="ECO:0000313" key="2">
    <source>
        <dbReference type="EMBL" id="AEB95261.1"/>
    </source>
</evidence>
<keyword evidence="3" id="KW-1185">Reference proteome</keyword>
<dbReference type="SMART" id="SM00933">
    <property type="entry name" value="NurA"/>
    <property type="match status" value="1"/>
</dbReference>
<dbReference type="Pfam" id="PF09376">
    <property type="entry name" value="NurA"/>
    <property type="match status" value="1"/>
</dbReference>
<dbReference type="EMBL" id="CP002656">
    <property type="protein sequence ID" value="AEB95261.1"/>
    <property type="molecule type" value="Genomic_DNA"/>
</dbReference>
<accession>F4G363</accession>
<feature type="domain" description="NurA" evidence="1">
    <location>
        <begin position="50"/>
        <end position="299"/>
    </location>
</feature>
<reference evidence="2 3" key="1">
    <citation type="journal article" date="2011" name="J. Bacteriol.">
        <title>Complete genome sequence of Metallosphaera cuprina, a metal sulfide-oxidizing archaeon from a hot spring.</title>
        <authorList>
            <person name="Liu L.J."/>
            <person name="You X.Y."/>
            <person name="Zheng H."/>
            <person name="Wang S."/>
            <person name="Jiang C.Y."/>
            <person name="Liu S.J."/>
        </authorList>
    </citation>
    <scope>NUCLEOTIDE SEQUENCE [LARGE SCALE GENOMIC DNA]</scope>
    <source>
        <strain evidence="2 3">Ar-4</strain>
    </source>
</reference>
<dbReference type="InterPro" id="IPR018977">
    <property type="entry name" value="NurA_domain"/>
</dbReference>
<dbReference type="STRING" id="1006006.Mcup_1156"/>
<dbReference type="PATRIC" id="fig|1006006.8.peg.1151"/>
<dbReference type="RefSeq" id="WP_013737759.1">
    <property type="nucleotide sequence ID" value="NC_015435.1"/>
</dbReference>
<gene>
    <name evidence="2" type="ordered locus">Mcup_1156</name>
</gene>
<dbReference type="AlphaFoldDB" id="F4G363"/>